<feature type="transmembrane region" description="Helical" evidence="6">
    <location>
        <begin position="168"/>
        <end position="186"/>
    </location>
</feature>
<feature type="transmembrane region" description="Helical" evidence="6">
    <location>
        <begin position="348"/>
        <end position="367"/>
    </location>
</feature>
<comment type="caution">
    <text evidence="7">The sequence shown here is derived from an EMBL/GenBank/DDBJ whole genome shotgun (WGS) entry which is preliminary data.</text>
</comment>
<comment type="subcellular location">
    <subcellularLocation>
        <location evidence="1">Cell membrane</location>
        <topology evidence="1">Multi-pass membrane protein</topology>
    </subcellularLocation>
</comment>
<feature type="transmembrane region" description="Helical" evidence="6">
    <location>
        <begin position="373"/>
        <end position="396"/>
    </location>
</feature>
<dbReference type="RefSeq" id="WP_008385875.1">
    <property type="nucleotide sequence ID" value="NZ_AOIV01000021.1"/>
</dbReference>
<protein>
    <submittedName>
        <fullName evidence="7">Membrane protein involved in the export of O-antigen and teichoic acid</fullName>
    </submittedName>
</protein>
<feature type="transmembrane region" description="Helical" evidence="6">
    <location>
        <begin position="75"/>
        <end position="97"/>
    </location>
</feature>
<gene>
    <name evidence="7" type="ORF">C474_08722</name>
</gene>
<evidence type="ECO:0000313" key="7">
    <source>
        <dbReference type="EMBL" id="ELZ31372.1"/>
    </source>
</evidence>
<keyword evidence="8" id="KW-1185">Reference proteome</keyword>
<keyword evidence="2" id="KW-1003">Cell membrane</keyword>
<accession>M0D9H9</accession>
<feature type="transmembrane region" description="Helical" evidence="6">
    <location>
        <begin position="34"/>
        <end position="54"/>
    </location>
</feature>
<keyword evidence="3 6" id="KW-0812">Transmembrane</keyword>
<dbReference type="CDD" id="cd13128">
    <property type="entry name" value="MATE_Wzx_like"/>
    <property type="match status" value="1"/>
</dbReference>
<dbReference type="InterPro" id="IPR050833">
    <property type="entry name" value="Poly_Biosynth_Transport"/>
</dbReference>
<dbReference type="OrthoDB" id="112053at2157"/>
<dbReference type="Proteomes" id="UP000011513">
    <property type="component" value="Unassembled WGS sequence"/>
</dbReference>
<reference evidence="7 8" key="1">
    <citation type="journal article" date="2014" name="PLoS Genet.">
        <title>Phylogenetically driven sequencing of extremely halophilic archaea reveals strategies for static and dynamic osmo-response.</title>
        <authorList>
            <person name="Becker E.A."/>
            <person name="Seitzer P.M."/>
            <person name="Tritt A."/>
            <person name="Larsen D."/>
            <person name="Krusor M."/>
            <person name="Yao A.I."/>
            <person name="Wu D."/>
            <person name="Madern D."/>
            <person name="Eisen J.A."/>
            <person name="Darling A.E."/>
            <person name="Facciotti M.T."/>
        </authorList>
    </citation>
    <scope>NUCLEOTIDE SEQUENCE [LARGE SCALE GENOMIC DNA]</scope>
    <source>
        <strain evidence="7 8">JCM 14848</strain>
    </source>
</reference>
<evidence type="ECO:0000256" key="6">
    <source>
        <dbReference type="SAM" id="Phobius"/>
    </source>
</evidence>
<evidence type="ECO:0000256" key="4">
    <source>
        <dbReference type="ARBA" id="ARBA00022989"/>
    </source>
</evidence>
<feature type="transmembrane region" description="Helical" evidence="6">
    <location>
        <begin position="428"/>
        <end position="451"/>
    </location>
</feature>
<dbReference type="GO" id="GO:0005886">
    <property type="term" value="C:plasma membrane"/>
    <property type="evidence" value="ECO:0007669"/>
    <property type="project" value="UniProtKB-SubCell"/>
</dbReference>
<feature type="transmembrane region" description="Helical" evidence="6">
    <location>
        <begin position="313"/>
        <end position="336"/>
    </location>
</feature>
<name>M0D9H9_HALPD</name>
<feature type="transmembrane region" description="Helical" evidence="6">
    <location>
        <begin position="207"/>
        <end position="230"/>
    </location>
</feature>
<evidence type="ECO:0000256" key="2">
    <source>
        <dbReference type="ARBA" id="ARBA00022475"/>
    </source>
</evidence>
<feature type="transmembrane region" description="Helical" evidence="6">
    <location>
        <begin position="403"/>
        <end position="422"/>
    </location>
</feature>
<dbReference type="PANTHER" id="PTHR30250:SF28">
    <property type="entry name" value="POLYSACCHARIDE BIOSYNTHESIS PROTEIN"/>
    <property type="match status" value="1"/>
</dbReference>
<dbReference type="EMBL" id="AOIV01000021">
    <property type="protein sequence ID" value="ELZ31372.1"/>
    <property type="molecule type" value="Genomic_DNA"/>
</dbReference>
<feature type="transmembrane region" description="Helical" evidence="6">
    <location>
        <begin position="7"/>
        <end position="28"/>
    </location>
</feature>
<dbReference type="InParanoid" id="M0D9H9"/>
<keyword evidence="4 6" id="KW-1133">Transmembrane helix</keyword>
<feature type="transmembrane region" description="Helical" evidence="6">
    <location>
        <begin position="242"/>
        <end position="261"/>
    </location>
</feature>
<proteinExistence type="predicted"/>
<evidence type="ECO:0000313" key="8">
    <source>
        <dbReference type="Proteomes" id="UP000011513"/>
    </source>
</evidence>
<evidence type="ECO:0000256" key="1">
    <source>
        <dbReference type="ARBA" id="ARBA00004651"/>
    </source>
</evidence>
<dbReference type="PATRIC" id="fig|1227487.5.peg.1757"/>
<dbReference type="PANTHER" id="PTHR30250">
    <property type="entry name" value="PST FAMILY PREDICTED COLANIC ACID TRANSPORTER"/>
    <property type="match status" value="1"/>
</dbReference>
<feature type="transmembrane region" description="Helical" evidence="6">
    <location>
        <begin position="282"/>
        <end position="301"/>
    </location>
</feature>
<dbReference type="eggNOG" id="arCOG02209">
    <property type="taxonomic scope" value="Archaea"/>
</dbReference>
<keyword evidence="5 6" id="KW-0472">Membrane</keyword>
<organism evidence="7 8">
    <name type="scientific">Halogeometricum pallidum JCM 14848</name>
    <dbReference type="NCBI Taxonomy" id="1227487"/>
    <lineage>
        <taxon>Archaea</taxon>
        <taxon>Methanobacteriati</taxon>
        <taxon>Methanobacteriota</taxon>
        <taxon>Stenosarchaea group</taxon>
        <taxon>Halobacteria</taxon>
        <taxon>Halobacteriales</taxon>
        <taxon>Haloferacaceae</taxon>
        <taxon>Halogeometricum</taxon>
    </lineage>
</organism>
<sequence>MNIARSSFKLFGANIVSSATAFLGIAYFAQELGAAPMGVFFLFQAMLGLLAIPADFGLRGAVEKRISEGESQGEFLTSAVILKLVPITLIVAGILLLQSYVNNYIGENVAILLAAAIILQEAAQFAVVVLKGELRVGETAVLRLARQVSWVGVSTLFVTQGYGALGLIYGLLTALGVMFVLGLYKCSTSPSRPSIKHARSLFNYSRYNVVSSIGGYFYSWMDVAIIGLFLSQAHVGAYETAWRVTTIVVLLSDSIASALFPQVSRWNANNAKSRIESTIQETITPSMILVIPSFFGTLIFSSEILELIFGPEFAIASLVLIVLMGEKIVQSVHIIFGKALQGINRPDLAAYATVTSVLTNLVLNLIFVVQFGIIGAAMATTISFSMNAIIHGYYLSKFMDIRFPYSEISWCVLSSVGMALFLEGLRSLIVVNNVVSLVTAISAGALVYWLLIFTSKSLRVKLVTQAKSLVS</sequence>
<dbReference type="Pfam" id="PF13440">
    <property type="entry name" value="Polysacc_synt_3"/>
    <property type="match status" value="1"/>
</dbReference>
<evidence type="ECO:0000256" key="5">
    <source>
        <dbReference type="ARBA" id="ARBA00023136"/>
    </source>
</evidence>
<dbReference type="AlphaFoldDB" id="M0D9H9"/>
<evidence type="ECO:0000256" key="3">
    <source>
        <dbReference type="ARBA" id="ARBA00022692"/>
    </source>
</evidence>